<reference evidence="3" key="1">
    <citation type="submission" date="2018-08" db="EMBL/GenBank/DDBJ databases">
        <authorList>
            <person name="Im W.T."/>
        </authorList>
    </citation>
    <scope>NUCLEOTIDE SEQUENCE [LARGE SCALE GENOMIC DNA]</scope>
    <source>
        <strain evidence="3">LA-28</strain>
    </source>
</reference>
<proteinExistence type="predicted"/>
<comment type="caution">
    <text evidence="2">The sequence shown here is derived from an EMBL/GenBank/DDBJ whole genome shotgun (WGS) entry which is preliminary data.</text>
</comment>
<evidence type="ECO:0000313" key="3">
    <source>
        <dbReference type="Proteomes" id="UP000262379"/>
    </source>
</evidence>
<protein>
    <recommendedName>
        <fullName evidence="1">HEPN AbiU2-like domain-containing protein</fullName>
    </recommendedName>
</protein>
<evidence type="ECO:0000313" key="2">
    <source>
        <dbReference type="EMBL" id="RFC63852.1"/>
    </source>
</evidence>
<dbReference type="RefSeq" id="WP_116625753.1">
    <property type="nucleotide sequence ID" value="NZ_QURN01000025.1"/>
</dbReference>
<gene>
    <name evidence="2" type="ORF">DY251_20420</name>
</gene>
<feature type="domain" description="HEPN AbiU2-like" evidence="1">
    <location>
        <begin position="71"/>
        <end position="233"/>
    </location>
</feature>
<name>A0A371X3Q3_9HYPH</name>
<accession>A0A371X3Q3</accession>
<dbReference type="Pfam" id="PF18734">
    <property type="entry name" value="HEPN_AbiU2"/>
    <property type="match status" value="1"/>
</dbReference>
<sequence length="261" mass="29234">MVIEVEVAGSQKRKAKRATPVSISDAMCRLDLMLKALESETRSAIWAKVTLEVGNAIVMADYHGQTFDGADCYNVLRNSTQMALILSLCKLFERPRGRQGQSEVTAFNRSDLSSIPVFLHLLRQKRCRAKLVERASTGWDGRPLGMSKTWEGDCMAALQRCDDTARRLTSPRGRRAAATLGVFRDDHVAHLYAEPRAWSANRYNELFLLLDIASDLVSHAYIAFRGCNLDFKEREEIWMGEARAFWKPALAAATAADPHSI</sequence>
<organism evidence="2 3">
    <name type="scientific">Mesorhizobium denitrificans</name>
    <dbReference type="NCBI Taxonomy" id="2294114"/>
    <lineage>
        <taxon>Bacteria</taxon>
        <taxon>Pseudomonadati</taxon>
        <taxon>Pseudomonadota</taxon>
        <taxon>Alphaproteobacteria</taxon>
        <taxon>Hyphomicrobiales</taxon>
        <taxon>Phyllobacteriaceae</taxon>
        <taxon>Mesorhizobium</taxon>
    </lineage>
</organism>
<dbReference type="InterPro" id="IPR040704">
    <property type="entry name" value="HEPN_AbiU2"/>
</dbReference>
<dbReference type="Proteomes" id="UP000262379">
    <property type="component" value="Unassembled WGS sequence"/>
</dbReference>
<dbReference type="AlphaFoldDB" id="A0A371X3Q3"/>
<evidence type="ECO:0000259" key="1">
    <source>
        <dbReference type="Pfam" id="PF18734"/>
    </source>
</evidence>
<keyword evidence="3" id="KW-1185">Reference proteome</keyword>
<dbReference type="EMBL" id="QURN01000025">
    <property type="protein sequence ID" value="RFC63852.1"/>
    <property type="molecule type" value="Genomic_DNA"/>
</dbReference>